<evidence type="ECO:0000313" key="5">
    <source>
        <dbReference type="Proteomes" id="UP000317839"/>
    </source>
</evidence>
<reference evidence="4 5" key="1">
    <citation type="submission" date="2019-06" db="EMBL/GenBank/DDBJ databases">
        <title>Draft genome of Aliikangiella marina GYP-15.</title>
        <authorList>
            <person name="Wang G."/>
        </authorList>
    </citation>
    <scope>NUCLEOTIDE SEQUENCE [LARGE SCALE GENOMIC DNA]</scope>
    <source>
        <strain evidence="4 5">GYP-15</strain>
    </source>
</reference>
<proteinExistence type="predicted"/>
<sequence length="198" mass="22335">MNKVLKWCVLVSIFNLAAIGLSPAKANEFGYLEAQVTQVSQSDVTADTGYGIELSIPLSEKWYLIGSNIQSELISDIGVEMDFTNWYLGAGRHWTISPTSTLYLQLSAETQKLAADIGRTDRRGASFELGNHYRVNDNWVLTAYGRYSDINIASMNDRSDEFYFGARLSYQFKPNLEIGFGYESGDFSRTELGLRFRF</sequence>
<dbReference type="InterPro" id="IPR023614">
    <property type="entry name" value="Porin_dom_sf"/>
</dbReference>
<keyword evidence="5" id="KW-1185">Reference proteome</keyword>
<evidence type="ECO:0000259" key="3">
    <source>
        <dbReference type="Pfam" id="PF13505"/>
    </source>
</evidence>
<gene>
    <name evidence="4" type="ORF">FLL45_08230</name>
</gene>
<evidence type="ECO:0000256" key="1">
    <source>
        <dbReference type="ARBA" id="ARBA00022729"/>
    </source>
</evidence>
<evidence type="ECO:0000313" key="4">
    <source>
        <dbReference type="EMBL" id="TQV74936.1"/>
    </source>
</evidence>
<feature type="domain" description="Outer membrane protein beta-barrel" evidence="3">
    <location>
        <begin position="16"/>
        <end position="166"/>
    </location>
</feature>
<organism evidence="4 5">
    <name type="scientific">Aliikangiella marina</name>
    <dbReference type="NCBI Taxonomy" id="1712262"/>
    <lineage>
        <taxon>Bacteria</taxon>
        <taxon>Pseudomonadati</taxon>
        <taxon>Pseudomonadota</taxon>
        <taxon>Gammaproteobacteria</taxon>
        <taxon>Oceanospirillales</taxon>
        <taxon>Pleioneaceae</taxon>
        <taxon>Aliikangiella</taxon>
    </lineage>
</organism>
<dbReference type="Pfam" id="PF13505">
    <property type="entry name" value="OMP_b-brl"/>
    <property type="match status" value="1"/>
</dbReference>
<feature type="signal peptide" evidence="2">
    <location>
        <begin position="1"/>
        <end position="26"/>
    </location>
</feature>
<name>A0A545TCM9_9GAMM</name>
<dbReference type="OrthoDB" id="5735897at2"/>
<dbReference type="SUPFAM" id="SSF56925">
    <property type="entry name" value="OMPA-like"/>
    <property type="match status" value="1"/>
</dbReference>
<dbReference type="AlphaFoldDB" id="A0A545TCM9"/>
<protein>
    <submittedName>
        <fullName evidence="4">Porin family protein</fullName>
    </submittedName>
</protein>
<feature type="chain" id="PRO_5022094758" evidence="2">
    <location>
        <begin position="27"/>
        <end position="198"/>
    </location>
</feature>
<dbReference type="Gene3D" id="2.40.160.10">
    <property type="entry name" value="Porin"/>
    <property type="match status" value="1"/>
</dbReference>
<dbReference type="RefSeq" id="WP_142941554.1">
    <property type="nucleotide sequence ID" value="NZ_VIKR01000002.1"/>
</dbReference>
<accession>A0A545TCM9</accession>
<dbReference type="EMBL" id="VIKR01000002">
    <property type="protein sequence ID" value="TQV74936.1"/>
    <property type="molecule type" value="Genomic_DNA"/>
</dbReference>
<evidence type="ECO:0000256" key="2">
    <source>
        <dbReference type="SAM" id="SignalP"/>
    </source>
</evidence>
<dbReference type="Proteomes" id="UP000317839">
    <property type="component" value="Unassembled WGS sequence"/>
</dbReference>
<comment type="caution">
    <text evidence="4">The sequence shown here is derived from an EMBL/GenBank/DDBJ whole genome shotgun (WGS) entry which is preliminary data.</text>
</comment>
<dbReference type="InterPro" id="IPR027385">
    <property type="entry name" value="Beta-barrel_OMP"/>
</dbReference>
<keyword evidence="1 2" id="KW-0732">Signal</keyword>
<dbReference type="InterPro" id="IPR011250">
    <property type="entry name" value="OMP/PagP_B-barrel"/>
</dbReference>